<protein>
    <submittedName>
        <fullName evidence="4">Alpha/beta-type small acid-soluble spore protein</fullName>
    </submittedName>
</protein>
<dbReference type="Pfam" id="PF00269">
    <property type="entry name" value="SASP"/>
    <property type="match status" value="1"/>
</dbReference>
<comment type="similarity">
    <text evidence="2">Belongs to the alpha/beta-type SASP family.</text>
</comment>
<gene>
    <name evidence="4" type="ORF">NZD86_06825</name>
</gene>
<evidence type="ECO:0000256" key="2">
    <source>
        <dbReference type="ARBA" id="ARBA00005442"/>
    </source>
</evidence>
<dbReference type="EMBL" id="CP104064">
    <property type="protein sequence ID" value="WAH38192.1"/>
    <property type="molecule type" value="Genomic_DNA"/>
</dbReference>
<keyword evidence="3" id="KW-0238">DNA-binding</keyword>
<dbReference type="Proteomes" id="UP001164803">
    <property type="component" value="Chromosome"/>
</dbReference>
<organism evidence="4 5">
    <name type="scientific">Alicyclobacillus dauci</name>
    <dbReference type="NCBI Taxonomy" id="1475485"/>
    <lineage>
        <taxon>Bacteria</taxon>
        <taxon>Bacillati</taxon>
        <taxon>Bacillota</taxon>
        <taxon>Bacilli</taxon>
        <taxon>Bacillales</taxon>
        <taxon>Alicyclobacillaceae</taxon>
        <taxon>Alicyclobacillus</taxon>
    </lineage>
</organism>
<evidence type="ECO:0000313" key="4">
    <source>
        <dbReference type="EMBL" id="WAH38192.1"/>
    </source>
</evidence>
<name>A0ABY6Z5U7_9BACL</name>
<evidence type="ECO:0000256" key="1">
    <source>
        <dbReference type="ARBA" id="ARBA00003863"/>
    </source>
</evidence>
<evidence type="ECO:0000256" key="3">
    <source>
        <dbReference type="ARBA" id="ARBA00023125"/>
    </source>
</evidence>
<dbReference type="InterPro" id="IPR001448">
    <property type="entry name" value="SASP_alpha/beta-type"/>
</dbReference>
<dbReference type="PANTHER" id="PTHR36107:SF1">
    <property type="entry name" value="SMALL, ACID-SOLUBLE SPORE PROTEIN A"/>
    <property type="match status" value="1"/>
</dbReference>
<keyword evidence="5" id="KW-1185">Reference proteome</keyword>
<reference evidence="4" key="1">
    <citation type="submission" date="2022-08" db="EMBL/GenBank/DDBJ databases">
        <title>Alicyclobacillus dauci DSM2870, complete genome.</title>
        <authorList>
            <person name="Wang Q."/>
            <person name="Cai R."/>
            <person name="Wang Z."/>
        </authorList>
    </citation>
    <scope>NUCLEOTIDE SEQUENCE</scope>
    <source>
        <strain evidence="4">DSM 28700</strain>
    </source>
</reference>
<evidence type="ECO:0000313" key="5">
    <source>
        <dbReference type="Proteomes" id="UP001164803"/>
    </source>
</evidence>
<dbReference type="RefSeq" id="WP_268045753.1">
    <property type="nucleotide sequence ID" value="NZ_CP104064.1"/>
</dbReference>
<accession>A0ABY6Z5U7</accession>
<dbReference type="Gene3D" id="6.10.10.80">
    <property type="entry name" value="Small, acid-soluble spore protein, alpha/beta type-like"/>
    <property type="match status" value="1"/>
</dbReference>
<dbReference type="InterPro" id="IPR018126">
    <property type="entry name" value="SASP_alpha/beta-type_CS"/>
</dbReference>
<dbReference type="InterPro" id="IPR050847">
    <property type="entry name" value="SASP_DNA-binding"/>
</dbReference>
<sequence>MSNNNRQLLQEAGRALQEMKYEVANELGITSPPDGYWGFVTSFENGSIGGSITRKLVAFAQENLAQNTPEA</sequence>
<dbReference type="PANTHER" id="PTHR36107">
    <property type="entry name" value="SMALL, ACID-SOLUBLE SPORE PROTEIN A"/>
    <property type="match status" value="1"/>
</dbReference>
<dbReference type="InterPro" id="IPR038300">
    <property type="entry name" value="SASP_sf_alpha/beta"/>
</dbReference>
<dbReference type="PROSITE" id="PS00304">
    <property type="entry name" value="SASP_1"/>
    <property type="match status" value="1"/>
</dbReference>
<comment type="function">
    <text evidence="1">SASP are bound to spore DNA. They are double-stranded DNA-binding proteins that cause DNA to change to an a-like conformation. They protect the DNA backbone from chemical and enzymatic cleavage and are thus involved in dormant spore's high resistance to UV light.</text>
</comment>
<proteinExistence type="inferred from homology"/>